<feature type="transmembrane region" description="Helical" evidence="6">
    <location>
        <begin position="12"/>
        <end position="35"/>
    </location>
</feature>
<reference evidence="8 9" key="1">
    <citation type="journal article" date="2015" name="Stand. Genomic Sci.">
        <title>Genomic Encyclopedia of Bacterial and Archaeal Type Strains, Phase III: the genomes of soil and plant-associated and newly described type strains.</title>
        <authorList>
            <person name="Whitman W.B."/>
            <person name="Woyke T."/>
            <person name="Klenk H.P."/>
            <person name="Zhou Y."/>
            <person name="Lilburn T.G."/>
            <person name="Beck B.J."/>
            <person name="De Vos P."/>
            <person name="Vandamme P."/>
            <person name="Eisen J.A."/>
            <person name="Garrity G."/>
            <person name="Hugenholtz P."/>
            <person name="Kyrpides N.C."/>
        </authorList>
    </citation>
    <scope>NUCLEOTIDE SEQUENCE [LARGE SCALE GENOMIC DNA]</scope>
    <source>
        <strain evidence="8 9">CGMCC 1.10821</strain>
    </source>
</reference>
<dbReference type="InterPro" id="IPR058533">
    <property type="entry name" value="Cation_efflux_TM"/>
</dbReference>
<dbReference type="GO" id="GO:0006882">
    <property type="term" value="P:intracellular zinc ion homeostasis"/>
    <property type="evidence" value="ECO:0007669"/>
    <property type="project" value="TreeGrafter"/>
</dbReference>
<keyword evidence="2" id="KW-0813">Transport</keyword>
<dbReference type="RefSeq" id="WP_144900370.1">
    <property type="nucleotide sequence ID" value="NZ_VLKN01000007.1"/>
</dbReference>
<dbReference type="EMBL" id="VLKN01000007">
    <property type="protein sequence ID" value="TWI00342.1"/>
    <property type="molecule type" value="Genomic_DNA"/>
</dbReference>
<evidence type="ECO:0000256" key="6">
    <source>
        <dbReference type="SAM" id="Phobius"/>
    </source>
</evidence>
<keyword evidence="9" id="KW-1185">Reference proteome</keyword>
<evidence type="ECO:0000256" key="1">
    <source>
        <dbReference type="ARBA" id="ARBA00004141"/>
    </source>
</evidence>
<dbReference type="SUPFAM" id="SSF161111">
    <property type="entry name" value="Cation efflux protein transmembrane domain-like"/>
    <property type="match status" value="1"/>
</dbReference>
<dbReference type="InterPro" id="IPR050291">
    <property type="entry name" value="CDF_Transporter"/>
</dbReference>
<dbReference type="OrthoDB" id="2388015at2"/>
<dbReference type="AlphaFoldDB" id="A0A562KY43"/>
<sequence>MDTTREQALLKFSIRVTMLVCIIAITAGVVSGSQAIIFDGIYSLLDVVLTLLSLAVSRLVASEGSHRFQYGYWHLEPMVEALGSAILSLICIYAVINAARTLLAGGSEISFGMGALWIGVISAIDFAMAIYIRRQARTMESGLLDLDARAWLLTGLLSVAVFISFLFALLLDGVGYAHLTRFVDPLVLLVVGIGMLPSPLRAAWRAMREVLQVAPDELDRQVQQVMAAFVAQHGFLGFTSHVAKVGRARFVEVHVLTAPDYSPGTIGEVDRMRDGIADQLDAHVPQFWLTIDFTADPDWT</sequence>
<proteinExistence type="predicted"/>
<evidence type="ECO:0000259" key="7">
    <source>
        <dbReference type="Pfam" id="PF01545"/>
    </source>
</evidence>
<dbReference type="PANTHER" id="PTHR43840">
    <property type="entry name" value="MITOCHONDRIAL METAL TRANSPORTER 1-RELATED"/>
    <property type="match status" value="1"/>
</dbReference>
<comment type="caution">
    <text evidence="8">The sequence shown here is derived from an EMBL/GenBank/DDBJ whole genome shotgun (WGS) entry which is preliminary data.</text>
</comment>
<dbReference type="GO" id="GO:0015341">
    <property type="term" value="F:zinc efflux antiporter activity"/>
    <property type="evidence" value="ECO:0007669"/>
    <property type="project" value="TreeGrafter"/>
</dbReference>
<evidence type="ECO:0000256" key="5">
    <source>
        <dbReference type="ARBA" id="ARBA00023136"/>
    </source>
</evidence>
<feature type="transmembrane region" description="Helical" evidence="6">
    <location>
        <begin position="182"/>
        <end position="200"/>
    </location>
</feature>
<dbReference type="Pfam" id="PF01545">
    <property type="entry name" value="Cation_efflux"/>
    <property type="match status" value="1"/>
</dbReference>
<evidence type="ECO:0000256" key="3">
    <source>
        <dbReference type="ARBA" id="ARBA00022692"/>
    </source>
</evidence>
<accession>A0A562KY43</accession>
<gene>
    <name evidence="8" type="ORF">IP90_02888</name>
</gene>
<dbReference type="Gene3D" id="1.20.1510.10">
    <property type="entry name" value="Cation efflux protein transmembrane domain"/>
    <property type="match status" value="1"/>
</dbReference>
<dbReference type="GO" id="GO:0005886">
    <property type="term" value="C:plasma membrane"/>
    <property type="evidence" value="ECO:0007669"/>
    <property type="project" value="TreeGrafter"/>
</dbReference>
<dbReference type="PANTHER" id="PTHR43840:SF15">
    <property type="entry name" value="MITOCHONDRIAL METAL TRANSPORTER 1-RELATED"/>
    <property type="match status" value="1"/>
</dbReference>
<protein>
    <submittedName>
        <fullName evidence="8">Cation diffusion facilitator family transporter</fullName>
    </submittedName>
</protein>
<feature type="transmembrane region" description="Helical" evidence="6">
    <location>
        <begin position="82"/>
        <end position="103"/>
    </location>
</feature>
<keyword evidence="3 6" id="KW-0812">Transmembrane</keyword>
<evidence type="ECO:0000256" key="2">
    <source>
        <dbReference type="ARBA" id="ARBA00022448"/>
    </source>
</evidence>
<evidence type="ECO:0000313" key="8">
    <source>
        <dbReference type="EMBL" id="TWI00342.1"/>
    </source>
</evidence>
<evidence type="ECO:0000256" key="4">
    <source>
        <dbReference type="ARBA" id="ARBA00022989"/>
    </source>
</evidence>
<keyword evidence="5 6" id="KW-0472">Membrane</keyword>
<feature type="transmembrane region" description="Helical" evidence="6">
    <location>
        <begin position="109"/>
        <end position="131"/>
    </location>
</feature>
<dbReference type="Proteomes" id="UP000315167">
    <property type="component" value="Unassembled WGS sequence"/>
</dbReference>
<dbReference type="InterPro" id="IPR027469">
    <property type="entry name" value="Cation_efflux_TMD_sf"/>
</dbReference>
<comment type="subcellular location">
    <subcellularLocation>
        <location evidence="1">Membrane</location>
        <topology evidence="1">Multi-pass membrane protein</topology>
    </subcellularLocation>
</comment>
<dbReference type="GO" id="GO:0015086">
    <property type="term" value="F:cadmium ion transmembrane transporter activity"/>
    <property type="evidence" value="ECO:0007669"/>
    <property type="project" value="TreeGrafter"/>
</dbReference>
<feature type="transmembrane region" description="Helical" evidence="6">
    <location>
        <begin position="41"/>
        <end position="61"/>
    </location>
</feature>
<feature type="domain" description="Cation efflux protein transmembrane" evidence="7">
    <location>
        <begin position="12"/>
        <end position="209"/>
    </location>
</feature>
<organism evidence="8 9">
    <name type="scientific">Luteimonas cucumeris</name>
    <dbReference type="NCBI Taxonomy" id="985012"/>
    <lineage>
        <taxon>Bacteria</taxon>
        <taxon>Pseudomonadati</taxon>
        <taxon>Pseudomonadota</taxon>
        <taxon>Gammaproteobacteria</taxon>
        <taxon>Lysobacterales</taxon>
        <taxon>Lysobacteraceae</taxon>
        <taxon>Luteimonas</taxon>
    </lineage>
</organism>
<keyword evidence="4 6" id="KW-1133">Transmembrane helix</keyword>
<name>A0A562KY43_9GAMM</name>
<feature type="transmembrane region" description="Helical" evidence="6">
    <location>
        <begin position="151"/>
        <end position="170"/>
    </location>
</feature>
<dbReference type="GO" id="GO:0015093">
    <property type="term" value="F:ferrous iron transmembrane transporter activity"/>
    <property type="evidence" value="ECO:0007669"/>
    <property type="project" value="TreeGrafter"/>
</dbReference>
<evidence type="ECO:0000313" key="9">
    <source>
        <dbReference type="Proteomes" id="UP000315167"/>
    </source>
</evidence>